<evidence type="ECO:0000313" key="3">
    <source>
        <dbReference type="Proteomes" id="UP000699462"/>
    </source>
</evidence>
<sequence>MKIKSSLSMTMRCIKFKYGSDIRKLMITENCDTYEKMTNLVKILFNEKLPLGCILRYKYVDGDGDLISILNDRDWKLALFSESKLKVLVYRTLLFV</sequence>
<dbReference type="Pfam" id="PF00564">
    <property type="entry name" value="PB1"/>
    <property type="match status" value="1"/>
</dbReference>
<evidence type="ECO:0000259" key="1">
    <source>
        <dbReference type="PROSITE" id="PS51745"/>
    </source>
</evidence>
<dbReference type="CDD" id="cd05992">
    <property type="entry name" value="PB1"/>
    <property type="match status" value="1"/>
</dbReference>
<dbReference type="InterPro" id="IPR000270">
    <property type="entry name" value="PB1_dom"/>
</dbReference>
<dbReference type="EMBL" id="JTDF01005110">
    <property type="protein sequence ID" value="KAF8566424.1"/>
    <property type="molecule type" value="Genomic_DNA"/>
</dbReference>
<dbReference type="AlphaFoldDB" id="A0A8T0DHK9"/>
<dbReference type="SUPFAM" id="SSF54277">
    <property type="entry name" value="CAD &amp; PB1 domains"/>
    <property type="match status" value="1"/>
</dbReference>
<dbReference type="OrthoDB" id="1594986at2759"/>
<comment type="caution">
    <text evidence="2">The sequence shown here is derived from an EMBL/GenBank/DDBJ whole genome shotgun (WGS) entry which is preliminary data.</text>
</comment>
<proteinExistence type="predicted"/>
<dbReference type="Gene3D" id="3.10.20.90">
    <property type="entry name" value="Phosphatidylinositol 3-kinase Catalytic Subunit, Chain A, domain 1"/>
    <property type="match status" value="1"/>
</dbReference>
<name>A0A8T0DHK9_9TREM</name>
<dbReference type="InterPro" id="IPR053793">
    <property type="entry name" value="PB1-like"/>
</dbReference>
<gene>
    <name evidence="2" type="ORF">P879_09170</name>
</gene>
<feature type="domain" description="PB1" evidence="1">
    <location>
        <begin position="11"/>
        <end position="92"/>
    </location>
</feature>
<keyword evidence="3" id="KW-1185">Reference proteome</keyword>
<protein>
    <recommendedName>
        <fullName evidence="1">PB1 domain-containing protein</fullName>
    </recommendedName>
</protein>
<evidence type="ECO:0000313" key="2">
    <source>
        <dbReference type="EMBL" id="KAF8566424.1"/>
    </source>
</evidence>
<dbReference type="Proteomes" id="UP000699462">
    <property type="component" value="Unassembled WGS sequence"/>
</dbReference>
<organism evidence="2 3">
    <name type="scientific">Paragonimus westermani</name>
    <dbReference type="NCBI Taxonomy" id="34504"/>
    <lineage>
        <taxon>Eukaryota</taxon>
        <taxon>Metazoa</taxon>
        <taxon>Spiralia</taxon>
        <taxon>Lophotrochozoa</taxon>
        <taxon>Platyhelminthes</taxon>
        <taxon>Trematoda</taxon>
        <taxon>Digenea</taxon>
        <taxon>Plagiorchiida</taxon>
        <taxon>Troglotremata</taxon>
        <taxon>Troglotrematidae</taxon>
        <taxon>Paragonimus</taxon>
    </lineage>
</organism>
<reference evidence="2 3" key="1">
    <citation type="submission" date="2019-07" db="EMBL/GenBank/DDBJ databases">
        <title>Annotation for the trematode Paragonimus westermani.</title>
        <authorList>
            <person name="Choi Y.-J."/>
        </authorList>
    </citation>
    <scope>NUCLEOTIDE SEQUENCE [LARGE SCALE GENOMIC DNA]</scope>
    <source>
        <strain evidence="2">180907_Pwestermani</strain>
    </source>
</reference>
<dbReference type="PROSITE" id="PS51745">
    <property type="entry name" value="PB1"/>
    <property type="match status" value="1"/>
</dbReference>
<accession>A0A8T0DHK9</accession>